<evidence type="ECO:0000256" key="4">
    <source>
        <dbReference type="ARBA" id="ARBA00022692"/>
    </source>
</evidence>
<dbReference type="PANTHER" id="PTHR43005:SF1">
    <property type="entry name" value="SPERMIDINE_PUTRESCINE TRANSPORT SYSTEM PERMEASE PROTEIN"/>
    <property type="match status" value="1"/>
</dbReference>
<evidence type="ECO:0000256" key="7">
    <source>
        <dbReference type="SAM" id="Phobius"/>
    </source>
</evidence>
<dbReference type="GO" id="GO:0005886">
    <property type="term" value="C:plasma membrane"/>
    <property type="evidence" value="ECO:0007669"/>
    <property type="project" value="UniProtKB-SubCell"/>
</dbReference>
<accession>A0A6B0Y0C6</accession>
<evidence type="ECO:0000313" key="8">
    <source>
        <dbReference type="EMBL" id="MXY33362.1"/>
    </source>
</evidence>
<evidence type="ECO:0000256" key="3">
    <source>
        <dbReference type="ARBA" id="ARBA00022475"/>
    </source>
</evidence>
<comment type="caution">
    <text evidence="8">The sequence shown here is derived from an EMBL/GenBank/DDBJ whole genome shotgun (WGS) entry which is preliminary data.</text>
</comment>
<evidence type="ECO:0000256" key="6">
    <source>
        <dbReference type="ARBA" id="ARBA00023136"/>
    </source>
</evidence>
<dbReference type="Gene3D" id="1.10.3720.10">
    <property type="entry name" value="MetI-like"/>
    <property type="match status" value="1"/>
</dbReference>
<name>A0A6B0Y0C6_9RHOB</name>
<feature type="non-terminal residue" evidence="8">
    <location>
        <position position="94"/>
    </location>
</feature>
<feature type="transmembrane region" description="Helical" evidence="7">
    <location>
        <begin position="68"/>
        <end position="93"/>
    </location>
</feature>
<evidence type="ECO:0000256" key="2">
    <source>
        <dbReference type="ARBA" id="ARBA00022448"/>
    </source>
</evidence>
<feature type="transmembrane region" description="Helical" evidence="7">
    <location>
        <begin position="7"/>
        <end position="27"/>
    </location>
</feature>
<reference evidence="8" key="1">
    <citation type="submission" date="2019-09" db="EMBL/GenBank/DDBJ databases">
        <title>Characterisation of the sponge microbiome using genome-centric metagenomics.</title>
        <authorList>
            <person name="Engelberts J.P."/>
            <person name="Robbins S.J."/>
            <person name="De Goeij J.M."/>
            <person name="Aranda M."/>
            <person name="Bell S.C."/>
            <person name="Webster N.S."/>
        </authorList>
    </citation>
    <scope>NUCLEOTIDE SEQUENCE</scope>
    <source>
        <strain evidence="8">SB0664_bin_43</strain>
    </source>
</reference>
<keyword evidence="2" id="KW-0813">Transport</keyword>
<dbReference type="PANTHER" id="PTHR43005">
    <property type="entry name" value="BLR7065 PROTEIN"/>
    <property type="match status" value="1"/>
</dbReference>
<protein>
    <submittedName>
        <fullName evidence="8">Sugar ABC transporter permease</fullName>
    </submittedName>
</protein>
<keyword evidence="6 7" id="KW-0472">Membrane</keyword>
<keyword evidence="3" id="KW-1003">Cell membrane</keyword>
<keyword evidence="5 7" id="KW-1133">Transmembrane helix</keyword>
<dbReference type="InterPro" id="IPR035906">
    <property type="entry name" value="MetI-like_sf"/>
</dbReference>
<gene>
    <name evidence="8" type="ORF">F4Y60_04580</name>
</gene>
<dbReference type="SUPFAM" id="SSF161098">
    <property type="entry name" value="MetI-like"/>
    <property type="match status" value="1"/>
</dbReference>
<dbReference type="AlphaFoldDB" id="A0A6B0Y0C6"/>
<evidence type="ECO:0000256" key="5">
    <source>
        <dbReference type="ARBA" id="ARBA00022989"/>
    </source>
</evidence>
<dbReference type="EMBL" id="VXRY01000182">
    <property type="protein sequence ID" value="MXY33362.1"/>
    <property type="molecule type" value="Genomic_DNA"/>
</dbReference>
<sequence>MRDDYLKYLLVLPAVLVVFLTAIYPLIESLRLSFTVGRLNKPGSLNQYLGLENYAWAFMEEPAFWNSVWVTAVYTVFTVGLTTVLALALALLLA</sequence>
<proteinExistence type="predicted"/>
<comment type="subcellular location">
    <subcellularLocation>
        <location evidence="1">Cell membrane</location>
        <topology evidence="1">Multi-pass membrane protein</topology>
    </subcellularLocation>
</comment>
<organism evidence="8">
    <name type="scientific">Boseongicola sp. SB0664_bin_43</name>
    <dbReference type="NCBI Taxonomy" id="2604844"/>
    <lineage>
        <taxon>Bacteria</taxon>
        <taxon>Pseudomonadati</taxon>
        <taxon>Pseudomonadota</taxon>
        <taxon>Alphaproteobacteria</taxon>
        <taxon>Rhodobacterales</taxon>
        <taxon>Paracoccaceae</taxon>
        <taxon>Boseongicola</taxon>
    </lineage>
</organism>
<evidence type="ECO:0000256" key="1">
    <source>
        <dbReference type="ARBA" id="ARBA00004651"/>
    </source>
</evidence>
<keyword evidence="4 7" id="KW-0812">Transmembrane</keyword>